<evidence type="ECO:0000313" key="5">
    <source>
        <dbReference type="Proteomes" id="UP000051096"/>
    </source>
</evidence>
<dbReference type="PATRIC" id="fig|1703780.3.peg.1985"/>
<feature type="domain" description="Peptidase M1 membrane alanine aminopeptidase" evidence="3">
    <location>
        <begin position="319"/>
        <end position="485"/>
    </location>
</feature>
<comment type="cofactor">
    <cofactor evidence="2">
        <name>Zn(2+)</name>
        <dbReference type="ChEBI" id="CHEBI:29105"/>
    </cofactor>
    <text evidence="2">Binds 1 zinc ion per subunit.</text>
</comment>
<dbReference type="PANTHER" id="PTHR45726:SF3">
    <property type="entry name" value="LEUKOTRIENE A-4 HYDROLASE"/>
    <property type="match status" value="1"/>
</dbReference>
<sequence>MMPVFILCLLQWQQQVHYTIEAYLDTEKHVLSAVEYCRYYNQSPCVLETLYLHIYANAFKAETAVFAQEAQVAGIREFTTLADSLRGGVTITSVTERDSSLTFHVRETILEVVLPSKLEPGDSVMFSIIYELLIPWKFSRLGYVGEHYEMAHWYPTFCVFDKSGWHRDPYHMIGEFYGEYGTYDITIDVPGDYVVAATGERIEVSDIAFIDALIRTGQKKLTGARRRVRFLARNVHDFAWVCDPDFLIEQERVGDVNIQIFYRAENKDAWRNARSYAVDAVTRYSQWYMPYPYKNMSIVNGYGYDGVEYPQLVILAIGETGLIRYTRLFELVIAHEVAHQWFYGILGSNEIDEAWLDEGFASYAELCYLEDKYGTDHSLITVPLVSPVSRTYLHELVYYVAQTNRIEQPILTPAYAFLDIPFSYTNSAYSKPVLFLRYLESFLGSAQFERIIQRYFQEYAFTHPTTQDFLTICEEETNRDLDSLFYRVLRTTDFSDWQVTAVTDNSVEVVNAGSLRLPTDVLIETEFGARVVPLSTERNVDTIILPASAGKVKRVTIDPYGNLIEANRWNNHYPRKFRMKPIFAFPSFDYYTILYAPFIWYSSFDGIQVGMYFFGDQFADVDFMKGRHQWFFGADYGSRCNKMYFALRYQTPVLFDYGVRTRVRIAGSNANDEMHFRAGIRNSFGIPFSRSPQWTVETYLAHSRMMSLEQVDTIDWQGGAVGTFGNTLGYDHAGWHAQLDVAVAHEVLASDWDFTRVTLTVEKEAYLGIPFRMRMFAGRIFGDAPIQEQLYLSGALRINFLADLFFSQAGSFSPQEHIHIKGHGNMRGYQTLHIKSKELFCINTEVPSRFPIRLFFDVGYYRTYAADFGARVVLGPVSLNVPFYTRTDEPWKLRWSIGF</sequence>
<organism evidence="4 5">
    <name type="scientific">candidate division WOR_3 bacterium SM23_60</name>
    <dbReference type="NCBI Taxonomy" id="1703780"/>
    <lineage>
        <taxon>Bacteria</taxon>
        <taxon>Bacteria division WOR-3</taxon>
    </lineage>
</organism>
<keyword evidence="2" id="KW-0862">Zinc</keyword>
<dbReference type="GO" id="GO:0008270">
    <property type="term" value="F:zinc ion binding"/>
    <property type="evidence" value="ECO:0007669"/>
    <property type="project" value="InterPro"/>
</dbReference>
<feature type="binding site" evidence="2">
    <location>
        <position position="335"/>
    </location>
    <ligand>
        <name>Zn(2+)</name>
        <dbReference type="ChEBI" id="CHEBI:29105"/>
        <note>catalytic</note>
    </ligand>
</feature>
<dbReference type="InterPro" id="IPR034015">
    <property type="entry name" value="M1_LTA4H"/>
</dbReference>
<evidence type="ECO:0000256" key="2">
    <source>
        <dbReference type="PIRSR" id="PIRSR634015-3"/>
    </source>
</evidence>
<evidence type="ECO:0000259" key="3">
    <source>
        <dbReference type="Pfam" id="PF01433"/>
    </source>
</evidence>
<name>A0A0S8G5X5_UNCW3</name>
<accession>A0A0S8G5X5</accession>
<dbReference type="CDD" id="cd09604">
    <property type="entry name" value="M1_APN_like"/>
    <property type="match status" value="1"/>
</dbReference>
<dbReference type="PANTHER" id="PTHR45726">
    <property type="entry name" value="LEUKOTRIENE A-4 HYDROLASE"/>
    <property type="match status" value="1"/>
</dbReference>
<feature type="active site" description="Proton donor" evidence="1">
    <location>
        <position position="429"/>
    </location>
</feature>
<dbReference type="InterPro" id="IPR014782">
    <property type="entry name" value="Peptidase_M1_dom"/>
</dbReference>
<dbReference type="Gene3D" id="1.10.390.10">
    <property type="entry name" value="Neutral Protease Domain 2"/>
    <property type="match status" value="1"/>
</dbReference>
<dbReference type="Proteomes" id="UP000051096">
    <property type="component" value="Unassembled WGS sequence"/>
</dbReference>
<dbReference type="SUPFAM" id="SSF55486">
    <property type="entry name" value="Metalloproteases ('zincins'), catalytic domain"/>
    <property type="match status" value="1"/>
</dbReference>
<comment type="caution">
    <text evidence="4">The sequence shown here is derived from an EMBL/GenBank/DDBJ whole genome shotgun (WGS) entry which is preliminary data.</text>
</comment>
<evidence type="ECO:0000313" key="4">
    <source>
        <dbReference type="EMBL" id="KPK68310.1"/>
    </source>
</evidence>
<evidence type="ECO:0000256" key="1">
    <source>
        <dbReference type="PIRSR" id="PIRSR634015-1"/>
    </source>
</evidence>
<dbReference type="Pfam" id="PF01433">
    <property type="entry name" value="Peptidase_M1"/>
    <property type="match status" value="1"/>
</dbReference>
<keyword evidence="2" id="KW-0479">Metal-binding</keyword>
<feature type="binding site" evidence="2">
    <location>
        <position position="339"/>
    </location>
    <ligand>
        <name>Zn(2+)</name>
        <dbReference type="ChEBI" id="CHEBI:29105"/>
        <note>catalytic</note>
    </ligand>
</feature>
<dbReference type="Gene3D" id="2.40.160.50">
    <property type="entry name" value="membrane protein fhac: a member of the omp85/tpsb transporter family"/>
    <property type="match status" value="1"/>
</dbReference>
<feature type="binding site" evidence="2">
    <location>
        <position position="358"/>
    </location>
    <ligand>
        <name>Zn(2+)</name>
        <dbReference type="ChEBI" id="CHEBI:29105"/>
        <note>catalytic</note>
    </ligand>
</feature>
<feature type="active site" description="Proton acceptor" evidence="1">
    <location>
        <position position="336"/>
    </location>
</feature>
<gene>
    <name evidence="4" type="ORF">AMJ87_12115</name>
</gene>
<dbReference type="AlphaFoldDB" id="A0A0S8G5X5"/>
<dbReference type="GO" id="GO:0008237">
    <property type="term" value="F:metallopeptidase activity"/>
    <property type="evidence" value="ECO:0007669"/>
    <property type="project" value="InterPro"/>
</dbReference>
<reference evidence="4 5" key="1">
    <citation type="journal article" date="2015" name="Microbiome">
        <title>Genomic resolution of linkages in carbon, nitrogen, and sulfur cycling among widespread estuary sediment bacteria.</title>
        <authorList>
            <person name="Baker B.J."/>
            <person name="Lazar C.S."/>
            <person name="Teske A.P."/>
            <person name="Dick G.J."/>
        </authorList>
    </citation>
    <scope>NUCLEOTIDE SEQUENCE [LARGE SCALE GENOMIC DNA]</scope>
    <source>
        <strain evidence="4">SM23_60</strain>
    </source>
</reference>
<dbReference type="EMBL" id="LJUO01000175">
    <property type="protein sequence ID" value="KPK68310.1"/>
    <property type="molecule type" value="Genomic_DNA"/>
</dbReference>
<dbReference type="InterPro" id="IPR027268">
    <property type="entry name" value="Peptidase_M4/M1_CTD_sf"/>
</dbReference>
<proteinExistence type="predicted"/>
<protein>
    <recommendedName>
        <fullName evidence="3">Peptidase M1 membrane alanine aminopeptidase domain-containing protein</fullName>
    </recommendedName>
</protein>